<keyword evidence="1" id="KW-0614">Plasmid</keyword>
<accession>A0A871BNA0</accession>
<dbReference type="Proteomes" id="UP000663064">
    <property type="component" value="Plasmid pHGLR3"/>
</dbReference>
<geneLocation type="plasmid" evidence="1 2">
    <name>pHGLR3</name>
</geneLocation>
<evidence type="ECO:0000313" key="2">
    <source>
        <dbReference type="Proteomes" id="UP000663064"/>
    </source>
</evidence>
<dbReference type="RefSeq" id="WP_193494223.1">
    <property type="nucleotide sequence ID" value="NZ_CP063208.1"/>
</dbReference>
<organism evidence="1 2">
    <name type="scientific">Haloferax gibbonsii</name>
    <dbReference type="NCBI Taxonomy" id="35746"/>
    <lineage>
        <taxon>Archaea</taxon>
        <taxon>Methanobacteriati</taxon>
        <taxon>Methanobacteriota</taxon>
        <taxon>Stenosarchaea group</taxon>
        <taxon>Halobacteria</taxon>
        <taxon>Halobacteriales</taxon>
        <taxon>Haloferacaceae</taxon>
        <taxon>Haloferax</taxon>
    </lineage>
</organism>
<evidence type="ECO:0000313" key="1">
    <source>
        <dbReference type="EMBL" id="QOS14133.1"/>
    </source>
</evidence>
<dbReference type="AlphaFoldDB" id="A0A871BNA0"/>
<gene>
    <name evidence="1" type="ORF">HfgLR_25290</name>
</gene>
<proteinExistence type="predicted"/>
<sequence length="89" mass="10370">MVWEHLDESAFDGPEYTNVSQGWKNDETDAEVTIFRVQGTGLEEVTECEWAVQHPDFEDKNTHFFDSEDDAENFAQEYIEEHPAPEPVY</sequence>
<protein>
    <submittedName>
        <fullName evidence="1">Uncharacterized protein</fullName>
    </submittedName>
</protein>
<dbReference type="EMBL" id="CP063208">
    <property type="protein sequence ID" value="QOS14133.1"/>
    <property type="molecule type" value="Genomic_DNA"/>
</dbReference>
<dbReference type="GeneID" id="59461652"/>
<reference evidence="1" key="1">
    <citation type="journal article" date="2021" name="Front. Microbiol.">
        <title>Cellular and Genomic Properties of Haloferax gibbonsii LR2-5, the Host of Euryarchaeal Virus HFTV1.</title>
        <authorList>
            <person name="Tittes C."/>
            <person name="Schwarzer S."/>
            <person name="Pfeiffer F."/>
            <person name="Dyall-Smith M."/>
            <person name="Rodriguez-Franco M."/>
            <person name="Oksanen H.M."/>
            <person name="Quax T.E.F."/>
        </authorList>
    </citation>
    <scope>NUCLEOTIDE SEQUENCE</scope>
    <source>
        <strain evidence="1">LR2-5</strain>
    </source>
</reference>
<name>A0A871BNA0_HALGI</name>